<dbReference type="Proteomes" id="UP000317171">
    <property type="component" value="Chromosome"/>
</dbReference>
<evidence type="ECO:0000313" key="6">
    <source>
        <dbReference type="Proteomes" id="UP000317171"/>
    </source>
</evidence>
<dbReference type="EMBL" id="CP036269">
    <property type="protein sequence ID" value="QDT41868.1"/>
    <property type="molecule type" value="Genomic_DNA"/>
</dbReference>
<dbReference type="InterPro" id="IPR001789">
    <property type="entry name" value="Sig_transdc_resp-reg_receiver"/>
</dbReference>
<protein>
    <submittedName>
        <fullName evidence="5">Transcriptional regulatory protein TcrA</fullName>
    </submittedName>
</protein>
<evidence type="ECO:0000259" key="4">
    <source>
        <dbReference type="PROSITE" id="PS51833"/>
    </source>
</evidence>
<accession>A0A517RDB4</accession>
<dbReference type="PROSITE" id="PS51833">
    <property type="entry name" value="HDOD"/>
    <property type="match status" value="1"/>
</dbReference>
<name>A0A517RDB4_9PLAN</name>
<dbReference type="SMART" id="SM00448">
    <property type="entry name" value="REC"/>
    <property type="match status" value="1"/>
</dbReference>
<proteinExistence type="predicted"/>
<keyword evidence="6" id="KW-1185">Reference proteome</keyword>
<feature type="domain" description="HDOD" evidence="4">
    <location>
        <begin position="188"/>
        <end position="384"/>
    </location>
</feature>
<dbReference type="Pfam" id="PF00072">
    <property type="entry name" value="Response_reg"/>
    <property type="match status" value="1"/>
</dbReference>
<dbReference type="InterPro" id="IPR052340">
    <property type="entry name" value="RNase_Y/CdgJ"/>
</dbReference>
<reference evidence="5 6" key="1">
    <citation type="submission" date="2019-02" db="EMBL/GenBank/DDBJ databases">
        <title>Deep-cultivation of Planctomycetes and their phenomic and genomic characterization uncovers novel biology.</title>
        <authorList>
            <person name="Wiegand S."/>
            <person name="Jogler M."/>
            <person name="Boedeker C."/>
            <person name="Pinto D."/>
            <person name="Vollmers J."/>
            <person name="Rivas-Marin E."/>
            <person name="Kohn T."/>
            <person name="Peeters S.H."/>
            <person name="Heuer A."/>
            <person name="Rast P."/>
            <person name="Oberbeckmann S."/>
            <person name="Bunk B."/>
            <person name="Jeske O."/>
            <person name="Meyerdierks A."/>
            <person name="Storesund J.E."/>
            <person name="Kallscheuer N."/>
            <person name="Luecker S."/>
            <person name="Lage O.M."/>
            <person name="Pohl T."/>
            <person name="Merkel B.J."/>
            <person name="Hornburger P."/>
            <person name="Mueller R.-W."/>
            <person name="Bruemmer F."/>
            <person name="Labrenz M."/>
            <person name="Spormann A.M."/>
            <person name="Op den Camp H."/>
            <person name="Overmann J."/>
            <person name="Amann R."/>
            <person name="Jetten M.S.M."/>
            <person name="Mascher T."/>
            <person name="Medema M.H."/>
            <person name="Devos D.P."/>
            <person name="Kaster A.-K."/>
            <person name="Ovreas L."/>
            <person name="Rohde M."/>
            <person name="Galperin M.Y."/>
            <person name="Jogler C."/>
        </authorList>
    </citation>
    <scope>NUCLEOTIDE SEQUENCE [LARGE SCALE GENOMIC DNA]</scope>
    <source>
        <strain evidence="5 6">Pan241w</strain>
    </source>
</reference>
<dbReference type="Gene3D" id="3.40.50.2300">
    <property type="match status" value="1"/>
</dbReference>
<dbReference type="InterPro" id="IPR011006">
    <property type="entry name" value="CheY-like_superfamily"/>
</dbReference>
<dbReference type="Pfam" id="PF08668">
    <property type="entry name" value="HDOD"/>
    <property type="match status" value="1"/>
</dbReference>
<dbReference type="AlphaFoldDB" id="A0A517RDB4"/>
<evidence type="ECO:0000259" key="3">
    <source>
        <dbReference type="PROSITE" id="PS50110"/>
    </source>
</evidence>
<dbReference type="Gene3D" id="1.10.3210.10">
    <property type="entry name" value="Hypothetical protein af1432"/>
    <property type="match status" value="1"/>
</dbReference>
<evidence type="ECO:0000256" key="2">
    <source>
        <dbReference type="SAM" id="MobiDB-lite"/>
    </source>
</evidence>
<gene>
    <name evidence="5" type="primary">tcrA</name>
    <name evidence="5" type="ORF">Pan241w_19360</name>
</gene>
<organism evidence="5 6">
    <name type="scientific">Gimesia alba</name>
    <dbReference type="NCBI Taxonomy" id="2527973"/>
    <lineage>
        <taxon>Bacteria</taxon>
        <taxon>Pseudomonadati</taxon>
        <taxon>Planctomycetota</taxon>
        <taxon>Planctomycetia</taxon>
        <taxon>Planctomycetales</taxon>
        <taxon>Planctomycetaceae</taxon>
        <taxon>Gimesia</taxon>
    </lineage>
</organism>
<feature type="modified residue" description="4-aspartylphosphate" evidence="1">
    <location>
        <position position="67"/>
    </location>
</feature>
<dbReference type="GO" id="GO:0000160">
    <property type="term" value="P:phosphorelay signal transduction system"/>
    <property type="evidence" value="ECO:0007669"/>
    <property type="project" value="InterPro"/>
</dbReference>
<feature type="compositionally biased region" description="Basic and acidic residues" evidence="2">
    <location>
        <begin position="132"/>
        <end position="142"/>
    </location>
</feature>
<dbReference type="PROSITE" id="PS50110">
    <property type="entry name" value="RESPONSE_REGULATORY"/>
    <property type="match status" value="1"/>
</dbReference>
<evidence type="ECO:0000256" key="1">
    <source>
        <dbReference type="PROSITE-ProRule" id="PRU00169"/>
    </source>
</evidence>
<dbReference type="KEGG" id="gaz:Pan241w_19360"/>
<feature type="region of interest" description="Disordered" evidence="2">
    <location>
        <begin position="132"/>
        <end position="156"/>
    </location>
</feature>
<dbReference type="OrthoDB" id="220475at2"/>
<dbReference type="SUPFAM" id="SSF52172">
    <property type="entry name" value="CheY-like"/>
    <property type="match status" value="1"/>
</dbReference>
<feature type="domain" description="Response regulatory" evidence="3">
    <location>
        <begin position="18"/>
        <end position="132"/>
    </location>
</feature>
<dbReference type="PANTHER" id="PTHR33525:SF3">
    <property type="entry name" value="RIBONUCLEASE Y"/>
    <property type="match status" value="1"/>
</dbReference>
<dbReference type="InterPro" id="IPR013976">
    <property type="entry name" value="HDOD"/>
</dbReference>
<dbReference type="SUPFAM" id="SSF109604">
    <property type="entry name" value="HD-domain/PDEase-like"/>
    <property type="match status" value="1"/>
</dbReference>
<dbReference type="PANTHER" id="PTHR33525">
    <property type="match status" value="1"/>
</dbReference>
<evidence type="ECO:0000313" key="5">
    <source>
        <dbReference type="EMBL" id="QDT41868.1"/>
    </source>
</evidence>
<sequence length="568" mass="63372">MLLLERIMSATSQTMEFRALVADDDKIVCRMVSYALTQEGFICNTATDGVHALALLNQKPYDLVMTDLHMPNKNGHSLAVELLEQEFRPVVMVHTAIKDPNLTRDMTLRGVDDISFKPTDYELLASKARGLAERRREKREGEDISPNKANLENKKNTNEMLPVKSNLTNGIRISPTKVYQHMSQLDTFFPLSHVPFDVYSLASRENVSVEELAQLIEQDEALTTEILNLANSDDSISESNETVDLEKAILLLGCQRIGELAIMSGAKLALTSCSAPWINCDLLWKRSLAASKTVRIIEKTQFTNSDGSAFLCALLHPIGRIILATLFPEEHRELTEHCQATGESLDLAEEAAFGLSYGQIAARFCSTWRIPATSRLPLEHLTRTFDEMISLPDPARQNIEIVKLSLLLSRIAMSLWEPCDIIDIPRRAVLNKLNMPSVQRTLGLIQEACIFESLPQPLQPDLESDQILPKIATLIEYISTAATTSDLLFPLLNSLGLNIHDQQLELAHLNLIDGVSLGNKHLREFIESQNLPDSVGIVRHYKDASLFKPGAAICLPTTVQKLFTFFTS</sequence>
<keyword evidence="1" id="KW-0597">Phosphoprotein</keyword>